<feature type="region of interest" description="Disordered" evidence="2">
    <location>
        <begin position="1"/>
        <end position="22"/>
    </location>
</feature>
<evidence type="ECO:0000313" key="4">
    <source>
        <dbReference type="EMBL" id="MBB4940489.1"/>
    </source>
</evidence>
<dbReference type="EMBL" id="JACHJU010000002">
    <property type="protein sequence ID" value="MBB4940489.1"/>
    <property type="molecule type" value="Genomic_DNA"/>
</dbReference>
<dbReference type="PANTHER" id="PTHR35526:SF3">
    <property type="entry name" value="ANTI-SIGMA-F FACTOR RSBW"/>
    <property type="match status" value="1"/>
</dbReference>
<dbReference type="CDD" id="cd16936">
    <property type="entry name" value="HATPase_RsbW-like"/>
    <property type="match status" value="1"/>
</dbReference>
<proteinExistence type="predicted"/>
<keyword evidence="1" id="KW-0723">Serine/threonine-protein kinase</keyword>
<gene>
    <name evidence="4" type="ORF">FHR32_004866</name>
</gene>
<organism evidence="4 5">
    <name type="scientific">Streptosporangium album</name>
    <dbReference type="NCBI Taxonomy" id="47479"/>
    <lineage>
        <taxon>Bacteria</taxon>
        <taxon>Bacillati</taxon>
        <taxon>Actinomycetota</taxon>
        <taxon>Actinomycetes</taxon>
        <taxon>Streptosporangiales</taxon>
        <taxon>Streptosporangiaceae</taxon>
        <taxon>Streptosporangium</taxon>
    </lineage>
</organism>
<dbReference type="Proteomes" id="UP000534286">
    <property type="component" value="Unassembled WGS sequence"/>
</dbReference>
<keyword evidence="1" id="KW-0808">Transferase</keyword>
<comment type="caution">
    <text evidence="4">The sequence shown here is derived from an EMBL/GenBank/DDBJ whole genome shotgun (WGS) entry which is preliminary data.</text>
</comment>
<evidence type="ECO:0000313" key="5">
    <source>
        <dbReference type="Proteomes" id="UP000534286"/>
    </source>
</evidence>
<dbReference type="AlphaFoldDB" id="A0A7W7RYB5"/>
<protein>
    <recommendedName>
        <fullName evidence="3">Histidine kinase/HSP90-like ATPase domain-containing protein</fullName>
    </recommendedName>
</protein>
<dbReference type="GO" id="GO:0004674">
    <property type="term" value="F:protein serine/threonine kinase activity"/>
    <property type="evidence" value="ECO:0007669"/>
    <property type="project" value="UniProtKB-KW"/>
</dbReference>
<dbReference type="InterPro" id="IPR050267">
    <property type="entry name" value="Anti-sigma-factor_SerPK"/>
</dbReference>
<evidence type="ECO:0000259" key="3">
    <source>
        <dbReference type="Pfam" id="PF13581"/>
    </source>
</evidence>
<evidence type="ECO:0000256" key="1">
    <source>
        <dbReference type="ARBA" id="ARBA00022527"/>
    </source>
</evidence>
<dbReference type="InterPro" id="IPR003594">
    <property type="entry name" value="HATPase_dom"/>
</dbReference>
<keyword evidence="1" id="KW-0418">Kinase</keyword>
<feature type="domain" description="Histidine kinase/HSP90-like ATPase" evidence="3">
    <location>
        <begin position="63"/>
        <end position="154"/>
    </location>
</feature>
<dbReference type="RefSeq" id="WP_184756703.1">
    <property type="nucleotide sequence ID" value="NZ_BAABEK010000033.1"/>
</dbReference>
<dbReference type="Pfam" id="PF13581">
    <property type="entry name" value="HATPase_c_2"/>
    <property type="match status" value="1"/>
</dbReference>
<dbReference type="PANTHER" id="PTHR35526">
    <property type="entry name" value="ANTI-SIGMA-F FACTOR RSBW-RELATED"/>
    <property type="match status" value="1"/>
</dbReference>
<accession>A0A7W7RYB5</accession>
<dbReference type="InterPro" id="IPR036890">
    <property type="entry name" value="HATPase_C_sf"/>
</dbReference>
<sequence>MSPYVLADHPDGLSQSGPAASAGMRGSVRLRYQLRTVLGRLRVEVRPAFGEPGSQQVSWLLPPVPSSVPRARHLARDWLAGRDLDGQAGIVELLVSELVTNALHHARGTIRLALLFEDGLLRCEVEDDSPALPRPCRAREDDEGGRGLHLLELLSCCWGSAGTAMGKAVWFELPTHAIFQG</sequence>
<keyword evidence="5" id="KW-1185">Reference proteome</keyword>
<reference evidence="4 5" key="1">
    <citation type="submission" date="2020-08" db="EMBL/GenBank/DDBJ databases">
        <title>Sequencing the genomes of 1000 actinobacteria strains.</title>
        <authorList>
            <person name="Klenk H.-P."/>
        </authorList>
    </citation>
    <scope>NUCLEOTIDE SEQUENCE [LARGE SCALE GENOMIC DNA]</scope>
    <source>
        <strain evidence="4 5">DSM 43023</strain>
    </source>
</reference>
<dbReference type="SUPFAM" id="SSF55874">
    <property type="entry name" value="ATPase domain of HSP90 chaperone/DNA topoisomerase II/histidine kinase"/>
    <property type="match status" value="1"/>
</dbReference>
<name>A0A7W7RYB5_9ACTN</name>
<dbReference type="Gene3D" id="3.30.565.10">
    <property type="entry name" value="Histidine kinase-like ATPase, C-terminal domain"/>
    <property type="match status" value="1"/>
</dbReference>
<evidence type="ECO:0000256" key="2">
    <source>
        <dbReference type="SAM" id="MobiDB-lite"/>
    </source>
</evidence>